<feature type="domain" description="NAD-dependent epimerase/dehydratase" evidence="1">
    <location>
        <begin position="4"/>
        <end position="159"/>
    </location>
</feature>
<dbReference type="InterPro" id="IPR001509">
    <property type="entry name" value="Epimerase_deHydtase"/>
</dbReference>
<evidence type="ECO:0000313" key="2">
    <source>
        <dbReference type="EMBL" id="OYO24279.1"/>
    </source>
</evidence>
<dbReference type="RefSeq" id="WP_094362868.1">
    <property type="nucleotide sequence ID" value="NZ_NMVQ01000004.1"/>
</dbReference>
<sequence>MRVWVSGTSGKLGGEVARQLREQGHEVSEADIRSPHPVNLLDDAAVANSLKGCEAIIHCAGIPSPEGQQPAHLVHSNVMSTFNALEAAWRAGIRTAVLASSGSIYGTAWAPEPLQHAYLPVDEDAPLRYRDPYALTKDVLERTGAMYARRGMTVTALRFHWILTVDEVRRLAERPADGGEAKNLWGYVELSDAARACLLALTPNPGPNRFQPLLIAAADTRVHEPIEELLDRYCPEVERRRPLTGSQGAFDCSRAAEVIGWRAETTWR</sequence>
<accession>A0A255H9M0</accession>
<dbReference type="Proteomes" id="UP000216311">
    <property type="component" value="Unassembled WGS sequence"/>
</dbReference>
<reference evidence="2 3" key="1">
    <citation type="submission" date="2017-07" db="EMBL/GenBank/DDBJ databases">
        <title>Draft whole genome sequences of clinical Proprionibacteriaceae strains.</title>
        <authorList>
            <person name="Bernier A.-M."/>
            <person name="Bernard K."/>
            <person name="Domingo M.-C."/>
        </authorList>
    </citation>
    <scope>NUCLEOTIDE SEQUENCE [LARGE SCALE GENOMIC DNA]</scope>
    <source>
        <strain evidence="2 3">NML 130396</strain>
    </source>
</reference>
<dbReference type="AlphaFoldDB" id="A0A255H9M0"/>
<protein>
    <recommendedName>
        <fullName evidence="1">NAD-dependent epimerase/dehydratase domain-containing protein</fullName>
    </recommendedName>
</protein>
<dbReference type="Pfam" id="PF01370">
    <property type="entry name" value="Epimerase"/>
    <property type="match status" value="1"/>
</dbReference>
<dbReference type="PANTHER" id="PTHR43245">
    <property type="entry name" value="BIFUNCTIONAL POLYMYXIN RESISTANCE PROTEIN ARNA"/>
    <property type="match status" value="1"/>
</dbReference>
<dbReference type="EMBL" id="NMVQ01000004">
    <property type="protein sequence ID" value="OYO24279.1"/>
    <property type="molecule type" value="Genomic_DNA"/>
</dbReference>
<evidence type="ECO:0000313" key="3">
    <source>
        <dbReference type="Proteomes" id="UP000216311"/>
    </source>
</evidence>
<dbReference type="InterPro" id="IPR036291">
    <property type="entry name" value="NAD(P)-bd_dom_sf"/>
</dbReference>
<dbReference type="InterPro" id="IPR050177">
    <property type="entry name" value="Lipid_A_modif_metabolic_enz"/>
</dbReference>
<dbReference type="OrthoDB" id="8770295at2"/>
<comment type="caution">
    <text evidence="2">The sequence shown here is derived from an EMBL/GenBank/DDBJ whole genome shotgun (WGS) entry which is preliminary data.</text>
</comment>
<gene>
    <name evidence="2" type="ORF">CGZ93_04025</name>
</gene>
<dbReference type="Gene3D" id="3.40.50.720">
    <property type="entry name" value="NAD(P)-binding Rossmann-like Domain"/>
    <property type="match status" value="1"/>
</dbReference>
<keyword evidence="3" id="KW-1185">Reference proteome</keyword>
<name>A0A255H9M0_9ACTN</name>
<organism evidence="2 3">
    <name type="scientific">Enemella dayhoffiae</name>
    <dbReference type="NCBI Taxonomy" id="2016507"/>
    <lineage>
        <taxon>Bacteria</taxon>
        <taxon>Bacillati</taxon>
        <taxon>Actinomycetota</taxon>
        <taxon>Actinomycetes</taxon>
        <taxon>Propionibacteriales</taxon>
        <taxon>Propionibacteriaceae</taxon>
        <taxon>Enemella</taxon>
    </lineage>
</organism>
<dbReference type="SUPFAM" id="SSF51735">
    <property type="entry name" value="NAD(P)-binding Rossmann-fold domains"/>
    <property type="match status" value="1"/>
</dbReference>
<proteinExistence type="predicted"/>
<evidence type="ECO:0000259" key="1">
    <source>
        <dbReference type="Pfam" id="PF01370"/>
    </source>
</evidence>